<evidence type="ECO:0000313" key="2">
    <source>
        <dbReference type="Proteomes" id="UP001152300"/>
    </source>
</evidence>
<evidence type="ECO:0000313" key="1">
    <source>
        <dbReference type="EMBL" id="KAJ8061242.1"/>
    </source>
</evidence>
<comment type="caution">
    <text evidence="1">The sequence shown here is derived from an EMBL/GenBank/DDBJ whole genome shotgun (WGS) entry which is preliminary data.</text>
</comment>
<dbReference type="Proteomes" id="UP001152300">
    <property type="component" value="Unassembled WGS sequence"/>
</dbReference>
<accession>A0A9X0AEA7</accession>
<dbReference type="AlphaFoldDB" id="A0A9X0AEA7"/>
<organism evidence="1 2">
    <name type="scientific">Sclerotinia nivalis</name>
    <dbReference type="NCBI Taxonomy" id="352851"/>
    <lineage>
        <taxon>Eukaryota</taxon>
        <taxon>Fungi</taxon>
        <taxon>Dikarya</taxon>
        <taxon>Ascomycota</taxon>
        <taxon>Pezizomycotina</taxon>
        <taxon>Leotiomycetes</taxon>
        <taxon>Helotiales</taxon>
        <taxon>Sclerotiniaceae</taxon>
        <taxon>Sclerotinia</taxon>
    </lineage>
</organism>
<gene>
    <name evidence="1" type="ORF">OCU04_010312</name>
</gene>
<protein>
    <submittedName>
        <fullName evidence="1">Uncharacterized protein</fullName>
    </submittedName>
</protein>
<name>A0A9X0AEA7_9HELO</name>
<dbReference type="EMBL" id="JAPEIS010000012">
    <property type="protein sequence ID" value="KAJ8061242.1"/>
    <property type="molecule type" value="Genomic_DNA"/>
</dbReference>
<reference evidence="1" key="1">
    <citation type="submission" date="2022-11" db="EMBL/GenBank/DDBJ databases">
        <title>Genome Resource of Sclerotinia nivalis Strain SnTB1, a Plant Pathogen Isolated from American Ginseng.</title>
        <authorList>
            <person name="Fan S."/>
        </authorList>
    </citation>
    <scope>NUCLEOTIDE SEQUENCE</scope>
    <source>
        <strain evidence="1">SnTB1</strain>
    </source>
</reference>
<keyword evidence="2" id="KW-1185">Reference proteome</keyword>
<sequence length="100" mass="11934">MFTVSIIRSRESYRHLVFFCRPTFSTLHPENYIEISRRESRLQPSQLDILLIFQLGLTSATYHVCLDDLDLCKDKILDWLESLNITWPSHFSAQFCWSEY</sequence>
<proteinExistence type="predicted"/>